<dbReference type="GeneID" id="92092694"/>
<dbReference type="EMBL" id="JAQQWL010000008">
    <property type="protein sequence ID" value="KAK8061856.1"/>
    <property type="molecule type" value="Genomic_DNA"/>
</dbReference>
<sequence length="390" mass="44380">MEDANGQPIELHDAADQIRSVLQEPIKENSTFDRLLKLPRELFDEMVNHLTMDEQSKLASSSQAMYDYVLPVMDGFVWLEPPLPLPKMIGPDGRLPFHYVKQAEEAAKATGHVACPWCSIIHSPLRCLDTAAKGFPCASLVHRGFDDYSFPILYGLDNRPEKWHPLIVYAFAVWSQRRRHTAPLLEAAGLDHFEERIGVVGEGEGEVIPMGRTQWKMNWVPGQGLFARWRQSELITSEEDWPDRDRECCAGTCTYRTFHLGKLNQGVFDMGASFIRHVWDDADGNRHGNKTQMLTSPYRELMISRVHGCHNCSMDFEFAWQECDTAASGMCHWVHFTTWYHVGKDIDIEAIHDNMKKYQGSWHKQTGCPADCPPLGIGQVAKLSGFPVDY</sequence>
<evidence type="ECO:0000313" key="1">
    <source>
        <dbReference type="EMBL" id="KAK8061856.1"/>
    </source>
</evidence>
<evidence type="ECO:0000313" key="2">
    <source>
        <dbReference type="Proteomes" id="UP001480595"/>
    </source>
</evidence>
<protein>
    <recommendedName>
        <fullName evidence="3">F-box domain-containing protein</fullName>
    </recommendedName>
</protein>
<accession>A0ABR1USE5</accession>
<reference evidence="1 2" key="1">
    <citation type="submission" date="2023-01" db="EMBL/GenBank/DDBJ databases">
        <title>Analysis of 21 Apiospora genomes using comparative genomics revels a genus with tremendous synthesis potential of carbohydrate active enzymes and secondary metabolites.</title>
        <authorList>
            <person name="Sorensen T."/>
        </authorList>
    </citation>
    <scope>NUCLEOTIDE SEQUENCE [LARGE SCALE GENOMIC DNA]</scope>
    <source>
        <strain evidence="1 2">CBS 135458</strain>
    </source>
</reference>
<gene>
    <name evidence="1" type="ORF">PG994_008222</name>
</gene>
<evidence type="ECO:0008006" key="3">
    <source>
        <dbReference type="Google" id="ProtNLM"/>
    </source>
</evidence>
<dbReference type="RefSeq" id="XP_066715118.1">
    <property type="nucleotide sequence ID" value="XM_066859631.1"/>
</dbReference>
<proteinExistence type="predicted"/>
<name>A0ABR1USE5_9PEZI</name>
<organism evidence="1 2">
    <name type="scientific">Apiospora phragmitis</name>
    <dbReference type="NCBI Taxonomy" id="2905665"/>
    <lineage>
        <taxon>Eukaryota</taxon>
        <taxon>Fungi</taxon>
        <taxon>Dikarya</taxon>
        <taxon>Ascomycota</taxon>
        <taxon>Pezizomycotina</taxon>
        <taxon>Sordariomycetes</taxon>
        <taxon>Xylariomycetidae</taxon>
        <taxon>Amphisphaeriales</taxon>
        <taxon>Apiosporaceae</taxon>
        <taxon>Apiospora</taxon>
    </lineage>
</organism>
<keyword evidence="2" id="KW-1185">Reference proteome</keyword>
<dbReference type="Proteomes" id="UP001480595">
    <property type="component" value="Unassembled WGS sequence"/>
</dbReference>
<comment type="caution">
    <text evidence="1">The sequence shown here is derived from an EMBL/GenBank/DDBJ whole genome shotgun (WGS) entry which is preliminary data.</text>
</comment>